<dbReference type="InterPro" id="IPR001279">
    <property type="entry name" value="Metallo-B-lactamas"/>
</dbReference>
<dbReference type="Gene3D" id="3.60.15.10">
    <property type="entry name" value="Ribonuclease Z/Hydroxyacylglutathione hydrolase-like"/>
    <property type="match status" value="1"/>
</dbReference>
<evidence type="ECO:0000259" key="2">
    <source>
        <dbReference type="SMART" id="SM00849"/>
    </source>
</evidence>
<dbReference type="InterPro" id="IPR051682">
    <property type="entry name" value="Mito_Persulfide_Diox"/>
</dbReference>
<dbReference type="InterPro" id="IPR044528">
    <property type="entry name" value="POD-like_MBL-fold"/>
</dbReference>
<evidence type="ECO:0000313" key="3">
    <source>
        <dbReference type="EMBL" id="KRG79706.1"/>
    </source>
</evidence>
<evidence type="ECO:0000256" key="1">
    <source>
        <dbReference type="ARBA" id="ARBA00022723"/>
    </source>
</evidence>
<dbReference type="EMBL" id="LDJM01000001">
    <property type="protein sequence ID" value="KRG79706.1"/>
    <property type="molecule type" value="Genomic_DNA"/>
</dbReference>
<dbReference type="SUPFAM" id="SSF56281">
    <property type="entry name" value="Metallo-hydrolase/oxidoreductase"/>
    <property type="match status" value="1"/>
</dbReference>
<dbReference type="InterPro" id="IPR036866">
    <property type="entry name" value="RibonucZ/Hydroxyglut_hydro"/>
</dbReference>
<dbReference type="GO" id="GO:0050313">
    <property type="term" value="F:sulfur dioxygenase activity"/>
    <property type="evidence" value="ECO:0007669"/>
    <property type="project" value="InterPro"/>
</dbReference>
<protein>
    <submittedName>
        <fullName evidence="3">Beta-lactamase</fullName>
    </submittedName>
</protein>
<dbReference type="Pfam" id="PF00753">
    <property type="entry name" value="Lactamase_B"/>
    <property type="match status" value="1"/>
</dbReference>
<dbReference type="STRING" id="336566.ABB30_00060"/>
<dbReference type="AlphaFoldDB" id="A0A0R0DN36"/>
<dbReference type="GO" id="GO:0070813">
    <property type="term" value="P:hydrogen sulfide metabolic process"/>
    <property type="evidence" value="ECO:0007669"/>
    <property type="project" value="TreeGrafter"/>
</dbReference>
<dbReference type="PATRIC" id="fig|336566.3.peg.12"/>
<organism evidence="3 4">
    <name type="scientific">Stenotrophomonas ginsengisoli</name>
    <dbReference type="NCBI Taxonomy" id="336566"/>
    <lineage>
        <taxon>Bacteria</taxon>
        <taxon>Pseudomonadati</taxon>
        <taxon>Pseudomonadota</taxon>
        <taxon>Gammaproteobacteria</taxon>
        <taxon>Lysobacterales</taxon>
        <taxon>Lysobacteraceae</taxon>
        <taxon>Stenotrophomonas</taxon>
    </lineage>
</organism>
<dbReference type="SMART" id="SM00849">
    <property type="entry name" value="Lactamase_B"/>
    <property type="match status" value="1"/>
</dbReference>
<dbReference type="PANTHER" id="PTHR43084:SF1">
    <property type="entry name" value="PERSULFIDE DIOXYGENASE ETHE1, MITOCHONDRIAL"/>
    <property type="match status" value="1"/>
</dbReference>
<gene>
    <name evidence="3" type="ORF">ABB30_00060</name>
</gene>
<dbReference type="Proteomes" id="UP000050956">
    <property type="component" value="Unassembled WGS sequence"/>
</dbReference>
<dbReference type="GO" id="GO:0046872">
    <property type="term" value="F:metal ion binding"/>
    <property type="evidence" value="ECO:0007669"/>
    <property type="project" value="UniProtKB-KW"/>
</dbReference>
<proteinExistence type="predicted"/>
<dbReference type="PANTHER" id="PTHR43084">
    <property type="entry name" value="PERSULFIDE DIOXYGENASE ETHE1"/>
    <property type="match status" value="1"/>
</dbReference>
<name>A0A0R0DN36_9GAMM</name>
<reference evidence="3 4" key="1">
    <citation type="submission" date="2015-05" db="EMBL/GenBank/DDBJ databases">
        <title>Genome sequencing and analysis of members of genus Stenotrophomonas.</title>
        <authorList>
            <person name="Patil P.P."/>
            <person name="Midha S."/>
            <person name="Patil P.B."/>
        </authorList>
    </citation>
    <scope>NUCLEOTIDE SEQUENCE [LARGE SCALE GENOMIC DNA]</scope>
    <source>
        <strain evidence="3 4">DSM 24757</strain>
    </source>
</reference>
<dbReference type="RefSeq" id="WP_057636201.1">
    <property type="nucleotide sequence ID" value="NZ_LDJM01000001.1"/>
</dbReference>
<dbReference type="GO" id="GO:0006749">
    <property type="term" value="P:glutathione metabolic process"/>
    <property type="evidence" value="ECO:0007669"/>
    <property type="project" value="InterPro"/>
</dbReference>
<keyword evidence="4" id="KW-1185">Reference proteome</keyword>
<keyword evidence="1" id="KW-0479">Metal-binding</keyword>
<evidence type="ECO:0000313" key="4">
    <source>
        <dbReference type="Proteomes" id="UP000050956"/>
    </source>
</evidence>
<accession>A0A0R0DN36</accession>
<dbReference type="CDD" id="cd07724">
    <property type="entry name" value="POD-like_MBL-fold"/>
    <property type="match status" value="1"/>
</dbReference>
<sequence>MTTPAVQSAARVESFFHAPTNTFSHVVYDAEGGQAAIIDPVMDFDLASGRTGHAPAQALIDFISAHRLQVQWILETHAHADHLSDAGYLKDHYAAPVAIGAGIVAVQQRFKQLFGLDDGFIADGSQFDRLFNDGDTFMVGSLPARVVATPGHTGDSLTYVIGDAAFIGDTLFAPDTGSARADFPGADAGQLFDSIQRLLGLPADTRLFLCHDYPPEGRAEDPLTAVAEQAGHNVHVGGQRSRADYIALRQARDAQLPVPRLLLPALQVNIRGGRLPAADDNGTVYLRLPLNALGGAQ</sequence>
<feature type="domain" description="Metallo-beta-lactamase" evidence="2">
    <location>
        <begin position="21"/>
        <end position="211"/>
    </location>
</feature>
<dbReference type="OrthoDB" id="9784009at2"/>
<comment type="caution">
    <text evidence="3">The sequence shown here is derived from an EMBL/GenBank/DDBJ whole genome shotgun (WGS) entry which is preliminary data.</text>
</comment>